<dbReference type="GO" id="GO:0003676">
    <property type="term" value="F:nucleic acid binding"/>
    <property type="evidence" value="ECO:0007669"/>
    <property type="project" value="InterPro"/>
</dbReference>
<reference evidence="3" key="2">
    <citation type="submission" date="2020-09" db="EMBL/GenBank/DDBJ databases">
        <authorList>
            <person name="Sun Q."/>
            <person name="Ohkuma M."/>
        </authorList>
    </citation>
    <scope>NUCLEOTIDE SEQUENCE</scope>
    <source>
        <strain evidence="3">JCM 15325</strain>
    </source>
</reference>
<evidence type="ECO:0000256" key="1">
    <source>
        <dbReference type="SAM" id="MobiDB-lite"/>
    </source>
</evidence>
<gene>
    <name evidence="3" type="ORF">GCM10007968_16460</name>
</gene>
<protein>
    <submittedName>
        <fullName evidence="3">DNA nuclease</fullName>
    </submittedName>
</protein>
<sequence>MKKLLVIIITLVVVIGIGMGKFNISSSINKVKNGIQQTASVSSSSQSSQGSSTTDTSSSNLASLNYKPGSSAVITVNNDKSTLNPADWKENKVIYSNLDSLNRTSQPNTAFLEARNLANDSLRVRQIVKPTGWHQKFVNREAILNRGHLIAYSLSKGIAYTGQYNPSLQSGDQNNPKNLFTQTAFSNQEIQTIYESKVRDALKQGKKVIYQAQAIFNGNDLMAKGVELQAISTDESLNFNVFIFNVQPGFQFNYADGTSKVDQSMTVPTPAGAPHFSNRN</sequence>
<proteinExistence type="predicted"/>
<evidence type="ECO:0000259" key="2">
    <source>
        <dbReference type="SMART" id="SM00892"/>
    </source>
</evidence>
<comment type="caution">
    <text evidence="3">The sequence shown here is derived from an EMBL/GenBank/DDBJ whole genome shotgun (WGS) entry which is preliminary data.</text>
</comment>
<evidence type="ECO:0000313" key="4">
    <source>
        <dbReference type="Proteomes" id="UP000654670"/>
    </source>
</evidence>
<dbReference type="RefSeq" id="WP_229727527.1">
    <property type="nucleotide sequence ID" value="NZ_BMOK01000006.1"/>
</dbReference>
<reference evidence="3" key="1">
    <citation type="journal article" date="2014" name="Int. J. Syst. Evol. Microbiol.">
        <title>Complete genome sequence of Corynebacterium casei LMG S-19264T (=DSM 44701T), isolated from a smear-ripened cheese.</title>
        <authorList>
            <consortium name="US DOE Joint Genome Institute (JGI-PGF)"/>
            <person name="Walter F."/>
            <person name="Albersmeier A."/>
            <person name="Kalinowski J."/>
            <person name="Ruckert C."/>
        </authorList>
    </citation>
    <scope>NUCLEOTIDE SEQUENCE</scope>
    <source>
        <strain evidence="3">JCM 15325</strain>
    </source>
</reference>
<dbReference type="Gene3D" id="3.40.570.10">
    <property type="entry name" value="Extracellular Endonuclease, subunit A"/>
    <property type="match status" value="1"/>
</dbReference>
<dbReference type="GO" id="GO:0046872">
    <property type="term" value="F:metal ion binding"/>
    <property type="evidence" value="ECO:0007669"/>
    <property type="project" value="InterPro"/>
</dbReference>
<evidence type="ECO:0000313" key="3">
    <source>
        <dbReference type="EMBL" id="GGL53142.1"/>
    </source>
</evidence>
<feature type="domain" description="DNA/RNA non-specific endonuclease/pyrophosphatase/phosphodiesterase" evidence="2">
    <location>
        <begin position="87"/>
        <end position="261"/>
    </location>
</feature>
<feature type="region of interest" description="Disordered" evidence="1">
    <location>
        <begin position="261"/>
        <end position="280"/>
    </location>
</feature>
<dbReference type="Pfam" id="PF13930">
    <property type="entry name" value="Endonuclea_NS_2"/>
    <property type="match status" value="1"/>
</dbReference>
<dbReference type="InterPro" id="IPR044927">
    <property type="entry name" value="Endonuclea_NS_2"/>
</dbReference>
<accession>A0A917S454</accession>
<dbReference type="InterPro" id="IPR044929">
    <property type="entry name" value="DNA/RNA_non-sp_Endonuclease_sf"/>
</dbReference>
<dbReference type="AlphaFoldDB" id="A0A917S454"/>
<dbReference type="SMART" id="SM00892">
    <property type="entry name" value="Endonuclease_NS"/>
    <property type="match status" value="1"/>
</dbReference>
<dbReference type="EMBL" id="BMOK01000006">
    <property type="protein sequence ID" value="GGL53142.1"/>
    <property type="molecule type" value="Genomic_DNA"/>
</dbReference>
<organism evidence="3 4">
    <name type="scientific">Sporolactobacillus putidus</name>
    <dbReference type="NCBI Taxonomy" id="492735"/>
    <lineage>
        <taxon>Bacteria</taxon>
        <taxon>Bacillati</taxon>
        <taxon>Bacillota</taxon>
        <taxon>Bacilli</taxon>
        <taxon>Bacillales</taxon>
        <taxon>Sporolactobacillaceae</taxon>
        <taxon>Sporolactobacillus</taxon>
    </lineage>
</organism>
<dbReference type="Proteomes" id="UP000654670">
    <property type="component" value="Unassembled WGS sequence"/>
</dbReference>
<name>A0A917S454_9BACL</name>
<feature type="region of interest" description="Disordered" evidence="1">
    <location>
        <begin position="41"/>
        <end position="63"/>
    </location>
</feature>
<dbReference type="GO" id="GO:0016787">
    <property type="term" value="F:hydrolase activity"/>
    <property type="evidence" value="ECO:0007669"/>
    <property type="project" value="InterPro"/>
</dbReference>
<keyword evidence="4" id="KW-1185">Reference proteome</keyword>
<dbReference type="InterPro" id="IPR001604">
    <property type="entry name" value="Endo_G_ENPP1-like_dom"/>
</dbReference>
<feature type="compositionally biased region" description="Low complexity" evidence="1">
    <location>
        <begin position="41"/>
        <end position="59"/>
    </location>
</feature>